<feature type="binding site" evidence="3">
    <location>
        <position position="285"/>
    </location>
    <ligand>
        <name>FAD</name>
        <dbReference type="ChEBI" id="CHEBI:57692"/>
    </ligand>
</feature>
<dbReference type="Proteomes" id="UP000769766">
    <property type="component" value="Unassembled WGS sequence"/>
</dbReference>
<evidence type="ECO:0000256" key="2">
    <source>
        <dbReference type="ARBA" id="ARBA00023002"/>
    </source>
</evidence>
<comment type="caution">
    <text evidence="5">The sequence shown here is derived from an EMBL/GenBank/DDBJ whole genome shotgun (WGS) entry which is preliminary data.</text>
</comment>
<evidence type="ECO:0000313" key="5">
    <source>
        <dbReference type="EMBL" id="MBI2877651.1"/>
    </source>
</evidence>
<evidence type="ECO:0000256" key="3">
    <source>
        <dbReference type="PIRSR" id="PIRSR601613-1"/>
    </source>
</evidence>
<sequence>MTTAGGCLVFCGLLPDPAPASNGKPFPSGTWRGNVPTFCHDLVRDRRTIPPVAPDRRVEVCIVGGGLAGLAAAYRLRQASILLLEHLDRIGGHAIRDRWNDIWFSGAAAYFTSVEPPLDQLYAELKLPLRKIQEPVDGAILNHHRVIDPFGSGLPRLPYPPSARKDFARAKKDFLEILHSDDCPVMPIHQATATARRYDRVSFAAWLLQEKRYHPAVKAYVDLYCRSAFGAPSSEEISAFAGISFYASEFGDRYAFPGGNAQAAEFLRDAIDRAGQDRIVPGATVVRVERKRDGVLVTYVDRDGRPAAVEARAVVMAAPKYITRHLVQGLPQDQLEAMGELRYGSYLVGNVLCSAPITEAAYDTWTDTAPFTDFIVADWVTRGSAPSKAPSDRGAKRQVLTVYYPMGYQHDLLLADGAYNRYRSRIVEHLEILYPGAASKIEEVYLYRWGHTLCHGRPGWYTRKAALASRPLERIFFAHSDNQGFPAFESALAEGISTAEQAASAIAGKRASRPVREIRSWAPGSIGMVT</sequence>
<accession>A0A932CQX9</accession>
<dbReference type="PRINTS" id="PR00757">
    <property type="entry name" value="AMINEOXDASEF"/>
</dbReference>
<dbReference type="InterPro" id="IPR002937">
    <property type="entry name" value="Amino_oxidase"/>
</dbReference>
<comment type="cofactor">
    <cofactor evidence="1">
        <name>FAD</name>
        <dbReference type="ChEBI" id="CHEBI:57692"/>
    </cofactor>
</comment>
<protein>
    <submittedName>
        <fullName evidence="5">FAD-dependent oxidoreductase</fullName>
    </submittedName>
</protein>
<dbReference type="AlphaFoldDB" id="A0A932CQX9"/>
<feature type="domain" description="Amine oxidase" evidence="4">
    <location>
        <begin position="67"/>
        <end position="501"/>
    </location>
</feature>
<name>A0A932CQX9_UNCTE</name>
<evidence type="ECO:0000259" key="4">
    <source>
        <dbReference type="Pfam" id="PF01593"/>
    </source>
</evidence>
<dbReference type="Pfam" id="PF01593">
    <property type="entry name" value="Amino_oxidase"/>
    <property type="match status" value="1"/>
</dbReference>
<keyword evidence="2" id="KW-0560">Oxidoreductase</keyword>
<dbReference type="InterPro" id="IPR050464">
    <property type="entry name" value="Zeta_carotene_desat/Oxidored"/>
</dbReference>
<dbReference type="InterPro" id="IPR036188">
    <property type="entry name" value="FAD/NAD-bd_sf"/>
</dbReference>
<dbReference type="GO" id="GO:0016491">
    <property type="term" value="F:oxidoreductase activity"/>
    <property type="evidence" value="ECO:0007669"/>
    <property type="project" value="UniProtKB-KW"/>
</dbReference>
<dbReference type="PANTHER" id="PTHR42923">
    <property type="entry name" value="PROTOPORPHYRINOGEN OXIDASE"/>
    <property type="match status" value="1"/>
</dbReference>
<gene>
    <name evidence="5" type="ORF">HYY20_12295</name>
</gene>
<evidence type="ECO:0000313" key="6">
    <source>
        <dbReference type="Proteomes" id="UP000769766"/>
    </source>
</evidence>
<dbReference type="SUPFAM" id="SSF51905">
    <property type="entry name" value="FAD/NAD(P)-binding domain"/>
    <property type="match status" value="1"/>
</dbReference>
<dbReference type="PANTHER" id="PTHR42923:SF3">
    <property type="entry name" value="PROTOPORPHYRINOGEN OXIDASE"/>
    <property type="match status" value="1"/>
</dbReference>
<evidence type="ECO:0000256" key="1">
    <source>
        <dbReference type="ARBA" id="ARBA00001974"/>
    </source>
</evidence>
<proteinExistence type="predicted"/>
<reference evidence="5" key="1">
    <citation type="submission" date="2020-07" db="EMBL/GenBank/DDBJ databases">
        <title>Huge and variable diversity of episymbiotic CPR bacteria and DPANN archaea in groundwater ecosystems.</title>
        <authorList>
            <person name="He C.Y."/>
            <person name="Keren R."/>
            <person name="Whittaker M."/>
            <person name="Farag I.F."/>
            <person name="Doudna J."/>
            <person name="Cate J.H.D."/>
            <person name="Banfield J.F."/>
        </authorList>
    </citation>
    <scope>NUCLEOTIDE SEQUENCE</scope>
    <source>
        <strain evidence="5">NC_groundwater_672_Ag_B-0.1um_62_36</strain>
    </source>
</reference>
<dbReference type="InterPro" id="IPR001613">
    <property type="entry name" value="Flavin_amine_oxidase"/>
</dbReference>
<dbReference type="Gene3D" id="3.50.50.60">
    <property type="entry name" value="FAD/NAD(P)-binding domain"/>
    <property type="match status" value="1"/>
</dbReference>
<dbReference type="EMBL" id="JACPRF010000376">
    <property type="protein sequence ID" value="MBI2877651.1"/>
    <property type="molecule type" value="Genomic_DNA"/>
</dbReference>
<feature type="binding site" evidence="3">
    <location>
        <position position="403"/>
    </location>
    <ligand>
        <name>substrate</name>
    </ligand>
</feature>
<organism evidence="5 6">
    <name type="scientific">Tectimicrobiota bacterium</name>
    <dbReference type="NCBI Taxonomy" id="2528274"/>
    <lineage>
        <taxon>Bacteria</taxon>
        <taxon>Pseudomonadati</taxon>
        <taxon>Nitrospinota/Tectimicrobiota group</taxon>
        <taxon>Candidatus Tectimicrobiota</taxon>
    </lineage>
</organism>